<dbReference type="NCBIfam" id="TIGR00277">
    <property type="entry name" value="HDIG"/>
    <property type="match status" value="1"/>
</dbReference>
<dbReference type="SUPFAM" id="SSF109604">
    <property type="entry name" value="HD-domain/PDEase-like"/>
    <property type="match status" value="2"/>
</dbReference>
<feature type="domain" description="HD-GYP" evidence="1">
    <location>
        <begin position="260"/>
        <end position="445"/>
    </location>
</feature>
<dbReference type="AlphaFoldDB" id="A0A6J4LL09"/>
<sequence length="445" mass="49298">MDIREPAVSLSEVLSALSHALDLTEGQPQGHTLRSCAIGMRLGEEVGLAADGRSALYYALLLKDAGCSSNAQRFATLFGTADQRGKYQMKLTDWHHRGRLALRTAATAGAGRPLWTRVKHFARIAQEDDLTRDLIQIRCDRGAGIALQLGFPPQTAEAIRSLDEHWCGKGYPEGKRGHEIPLLARIANLAQCVEIFHARDGRRGALRVARQRRATWFDPDLVDVLLGWGRDEAWWNELRQPHILERVVAEEPRDRRLGADEEMLNTVAGAFADIVDAKSPYTFRHSTNVAMYAVRMAEEMGLDDADLRRLHLGGLLHDIGKLGVSSRILEKPGRLDADERKEIARHPLHTWAILSRVGAFQGFARMSALHHEKLDGSGYPWGVGGDELEPAARILAVADIYEALTADRPYRAGMTPRDALGILRKDAGPRLCPDAVDALTRLTHP</sequence>
<dbReference type="CDD" id="cd00077">
    <property type="entry name" value="HDc"/>
    <property type="match status" value="1"/>
</dbReference>
<dbReference type="InterPro" id="IPR037522">
    <property type="entry name" value="HD_GYP_dom"/>
</dbReference>
<protein>
    <submittedName>
        <fullName evidence="2">Response regulator</fullName>
    </submittedName>
</protein>
<reference evidence="2" key="1">
    <citation type="submission" date="2020-02" db="EMBL/GenBank/DDBJ databases">
        <authorList>
            <person name="Meier V. D."/>
        </authorList>
    </citation>
    <scope>NUCLEOTIDE SEQUENCE</scope>
    <source>
        <strain evidence="2">AVDCRST_MAG89</strain>
    </source>
</reference>
<dbReference type="Gene3D" id="1.10.3210.10">
    <property type="entry name" value="Hypothetical protein af1432"/>
    <property type="match status" value="2"/>
</dbReference>
<accession>A0A6J4LL09</accession>
<dbReference type="InterPro" id="IPR003607">
    <property type="entry name" value="HD/PDEase_dom"/>
</dbReference>
<dbReference type="PANTHER" id="PTHR43155">
    <property type="entry name" value="CYCLIC DI-GMP PHOSPHODIESTERASE PA4108-RELATED"/>
    <property type="match status" value="1"/>
</dbReference>
<name>A0A6J4LL09_9BACT</name>
<organism evidence="2">
    <name type="scientific">uncultured Gemmatimonadota bacterium</name>
    <dbReference type="NCBI Taxonomy" id="203437"/>
    <lineage>
        <taxon>Bacteria</taxon>
        <taxon>Pseudomonadati</taxon>
        <taxon>Gemmatimonadota</taxon>
        <taxon>environmental samples</taxon>
    </lineage>
</organism>
<gene>
    <name evidence="2" type="ORF">AVDCRST_MAG89-2386</name>
</gene>
<proteinExistence type="predicted"/>
<dbReference type="PROSITE" id="PS51832">
    <property type="entry name" value="HD_GYP"/>
    <property type="match status" value="1"/>
</dbReference>
<dbReference type="EMBL" id="CADCTV010000503">
    <property type="protein sequence ID" value="CAA9336068.1"/>
    <property type="molecule type" value="Genomic_DNA"/>
</dbReference>
<dbReference type="InterPro" id="IPR006675">
    <property type="entry name" value="HDIG_dom"/>
</dbReference>
<evidence type="ECO:0000259" key="1">
    <source>
        <dbReference type="PROSITE" id="PS51832"/>
    </source>
</evidence>
<evidence type="ECO:0000313" key="2">
    <source>
        <dbReference type="EMBL" id="CAA9336068.1"/>
    </source>
</evidence>
<dbReference type="SMART" id="SM00471">
    <property type="entry name" value="HDc"/>
    <property type="match status" value="1"/>
</dbReference>
<dbReference type="Pfam" id="PF13487">
    <property type="entry name" value="HD_5"/>
    <property type="match status" value="2"/>
</dbReference>